<reference evidence="3 4" key="1">
    <citation type="journal article" date="2018" name="Int. J. Syst. Evol. Microbiol.">
        <title>Glycomyces paridis sp. nov., isolated from the medicinal plant Paris polyphylla.</title>
        <authorList>
            <person name="Fang X.M."/>
            <person name="Bai J.L."/>
            <person name="Su J."/>
            <person name="Zhao L.L."/>
            <person name="Liu H.Y."/>
            <person name="Ma B.P."/>
            <person name="Zhang Y.Q."/>
            <person name="Yu L.Y."/>
        </authorList>
    </citation>
    <scope>NUCLEOTIDE SEQUENCE [LARGE SCALE GENOMIC DNA]</scope>
    <source>
        <strain evidence="3 4">CPCC 204357</strain>
    </source>
</reference>
<keyword evidence="4" id="KW-1185">Reference proteome</keyword>
<evidence type="ECO:0000259" key="1">
    <source>
        <dbReference type="PROSITE" id="PS50980"/>
    </source>
</evidence>
<evidence type="ECO:0000259" key="2">
    <source>
        <dbReference type="PROSITE" id="PS50989"/>
    </source>
</evidence>
<dbReference type="GO" id="GO:0006552">
    <property type="term" value="P:L-leucine catabolic process"/>
    <property type="evidence" value="ECO:0007669"/>
    <property type="project" value="TreeGrafter"/>
</dbReference>
<feature type="domain" description="CoA carboxyltransferase N-terminal" evidence="1">
    <location>
        <begin position="38"/>
        <end position="291"/>
    </location>
</feature>
<dbReference type="InterPro" id="IPR029045">
    <property type="entry name" value="ClpP/crotonase-like_dom_sf"/>
</dbReference>
<sequence length="547" mass="58393">MGGGSEVVRAGVADALTAGVPTCQDCIALTIVKGCEEGGTVDFSGDYPVERARIERGGAEKYHQAAAAAGKYHARERIRRLCDPDSFREDALWANPDPTLPADGVVVGTATVQGRPIRLVANDSTVKAGSWGARTVEKIIRTVEAAQLEQHPIVYLVDSAGARITDQVQLFPGRRGAGRIFHEQVRASGKIPQACALFGPSAAGGAYIPAFCDIVAMVDGNASMYLGSPRMVEMVTGEKTTLEDMGGARVHCEQSGVGHFLCRNEDEAIADVRRWLSYLPSNWTQPAPVRAARPPLPVDLAAVVPPSESAPFDMHGFLDGLVDRDSLLEVQARWAGELITAFARLDGRPVGVVANNSAVRGGVLFSDSADKAARFVNTCDAFNVPLLFLADVPGFMVGSAVEHGGIIRHGAKMIAAVAEATVPKLCVVVRKAYGAGLYAMAGPAFGSDAVLALPTARIAVMGAEAAVNAVYANKIAAIEDPALREQFVADRRAEYEADVDLRRLAGELVVDDVLAPEELRDDLIARYRRLTHKDRRFADRRHPITPV</sequence>
<feature type="domain" description="CoA carboxyltransferase C-terminal" evidence="2">
    <location>
        <begin position="264"/>
        <end position="540"/>
    </location>
</feature>
<dbReference type="Pfam" id="PF01039">
    <property type="entry name" value="Carboxyl_trans"/>
    <property type="match status" value="1"/>
</dbReference>
<dbReference type="AlphaFoldDB" id="A0A4S8PE57"/>
<dbReference type="OrthoDB" id="5240504at2"/>
<gene>
    <name evidence="3" type="ORF">E9998_13000</name>
</gene>
<dbReference type="InterPro" id="IPR034733">
    <property type="entry name" value="AcCoA_carboxyl_beta"/>
</dbReference>
<dbReference type="Gene3D" id="3.90.226.10">
    <property type="entry name" value="2-enoyl-CoA Hydratase, Chain A, domain 1"/>
    <property type="match status" value="2"/>
</dbReference>
<dbReference type="EMBL" id="STGX01000009">
    <property type="protein sequence ID" value="THV27905.1"/>
    <property type="molecule type" value="Genomic_DNA"/>
</dbReference>
<dbReference type="Proteomes" id="UP000305792">
    <property type="component" value="Unassembled WGS sequence"/>
</dbReference>
<dbReference type="PANTHER" id="PTHR22855">
    <property type="entry name" value="ACETYL, PROPIONYL, PYRUVATE, AND GLUTACONYL CARBOXYLASE-RELATED"/>
    <property type="match status" value="1"/>
</dbReference>
<dbReference type="InterPro" id="IPR045190">
    <property type="entry name" value="MCCB/AccD1-like"/>
</dbReference>
<evidence type="ECO:0000313" key="4">
    <source>
        <dbReference type="Proteomes" id="UP000305792"/>
    </source>
</evidence>
<dbReference type="PROSITE" id="PS50980">
    <property type="entry name" value="COA_CT_NTER"/>
    <property type="match status" value="1"/>
</dbReference>
<dbReference type="GO" id="GO:0004485">
    <property type="term" value="F:methylcrotonoyl-CoA carboxylase activity"/>
    <property type="evidence" value="ECO:0007669"/>
    <property type="project" value="TreeGrafter"/>
</dbReference>
<organism evidence="3 4">
    <name type="scientific">Glycomyces paridis</name>
    <dbReference type="NCBI Taxonomy" id="2126555"/>
    <lineage>
        <taxon>Bacteria</taxon>
        <taxon>Bacillati</taxon>
        <taxon>Actinomycetota</taxon>
        <taxon>Actinomycetes</taxon>
        <taxon>Glycomycetales</taxon>
        <taxon>Glycomycetaceae</taxon>
        <taxon>Glycomyces</taxon>
    </lineage>
</organism>
<dbReference type="GO" id="GO:1905202">
    <property type="term" value="C:methylcrotonoyl-CoA carboxylase complex"/>
    <property type="evidence" value="ECO:0007669"/>
    <property type="project" value="TreeGrafter"/>
</dbReference>
<name>A0A4S8PE57_9ACTN</name>
<evidence type="ECO:0000313" key="3">
    <source>
        <dbReference type="EMBL" id="THV27905.1"/>
    </source>
</evidence>
<dbReference type="InterPro" id="IPR011762">
    <property type="entry name" value="COA_CT_N"/>
</dbReference>
<accession>A0A4S8PE57</accession>
<proteinExistence type="predicted"/>
<comment type="caution">
    <text evidence="3">The sequence shown here is derived from an EMBL/GenBank/DDBJ whole genome shotgun (WGS) entry which is preliminary data.</text>
</comment>
<dbReference type="PANTHER" id="PTHR22855:SF13">
    <property type="entry name" value="METHYLCROTONOYL-COA CARBOXYLASE BETA CHAIN, MITOCHONDRIAL"/>
    <property type="match status" value="1"/>
</dbReference>
<dbReference type="PROSITE" id="PS50989">
    <property type="entry name" value="COA_CT_CTER"/>
    <property type="match status" value="1"/>
</dbReference>
<dbReference type="InterPro" id="IPR011763">
    <property type="entry name" value="COA_CT_C"/>
</dbReference>
<dbReference type="SUPFAM" id="SSF52096">
    <property type="entry name" value="ClpP/crotonase"/>
    <property type="match status" value="2"/>
</dbReference>
<protein>
    <submittedName>
        <fullName evidence="3">Acyl-CoA carboxylase subunit beta</fullName>
    </submittedName>
</protein>